<proteinExistence type="predicted"/>
<accession>A0A0P9GTM6</accession>
<reference evidence="2 3" key="1">
    <citation type="submission" date="2015-09" db="EMBL/GenBank/DDBJ databases">
        <title>Draft genome sequence of Alicyclobacillus ferrooxydans DSM 22381.</title>
        <authorList>
            <person name="Hemp J."/>
        </authorList>
    </citation>
    <scope>NUCLEOTIDE SEQUENCE [LARGE SCALE GENOMIC DNA]</scope>
    <source>
        <strain evidence="2 3">TC-34</strain>
    </source>
</reference>
<feature type="domain" description="Nitroreductase" evidence="1">
    <location>
        <begin position="58"/>
        <end position="140"/>
    </location>
</feature>
<dbReference type="Gene3D" id="3.40.109.10">
    <property type="entry name" value="NADH Oxidase"/>
    <property type="match status" value="1"/>
</dbReference>
<dbReference type="PANTHER" id="PTHR43821">
    <property type="entry name" value="NAD(P)H NITROREDUCTASE YDJA-RELATED"/>
    <property type="match status" value="1"/>
</dbReference>
<evidence type="ECO:0000313" key="3">
    <source>
        <dbReference type="Proteomes" id="UP000050482"/>
    </source>
</evidence>
<comment type="caution">
    <text evidence="2">The sequence shown here is derived from an EMBL/GenBank/DDBJ whole genome shotgun (WGS) entry which is preliminary data.</text>
</comment>
<sequence length="161" mass="17943">MNTLEAITSRRHIKQFKPDAVSEDLLKKWLSAASFAPNHRMVEPWKVLVVGPETRAALKHGANFGEAPVVLAFLSQTAENPIDRDENLIATCAFIQNFCLAAWDEGVGTRWTSIGTKQGTRDILQVPEQYEVVEILGVGYPNEVPLAKERTPITNKLDYLP</sequence>
<dbReference type="InterPro" id="IPR052530">
    <property type="entry name" value="NAD(P)H_nitroreductase"/>
</dbReference>
<dbReference type="AlphaFoldDB" id="A0A0P9GTM6"/>
<dbReference type="SUPFAM" id="SSF55469">
    <property type="entry name" value="FMN-dependent nitroreductase-like"/>
    <property type="match status" value="1"/>
</dbReference>
<dbReference type="PATRIC" id="fig|471514.4.peg.4150"/>
<dbReference type="Proteomes" id="UP000050482">
    <property type="component" value="Unassembled WGS sequence"/>
</dbReference>
<dbReference type="InterPro" id="IPR029479">
    <property type="entry name" value="Nitroreductase"/>
</dbReference>
<dbReference type="OrthoDB" id="9804207at2"/>
<dbReference type="EMBL" id="LJCO01000030">
    <property type="protein sequence ID" value="KPV44538.1"/>
    <property type="molecule type" value="Genomic_DNA"/>
</dbReference>
<protein>
    <submittedName>
        <fullName evidence="2">Nitroreductase</fullName>
    </submittedName>
</protein>
<dbReference type="Pfam" id="PF00881">
    <property type="entry name" value="Nitroreductase"/>
    <property type="match status" value="1"/>
</dbReference>
<keyword evidence="3" id="KW-1185">Reference proteome</keyword>
<evidence type="ECO:0000313" key="2">
    <source>
        <dbReference type="EMBL" id="KPV44538.1"/>
    </source>
</evidence>
<dbReference type="PANTHER" id="PTHR43821:SF1">
    <property type="entry name" value="NAD(P)H NITROREDUCTASE YDJA-RELATED"/>
    <property type="match status" value="1"/>
</dbReference>
<evidence type="ECO:0000259" key="1">
    <source>
        <dbReference type="Pfam" id="PF00881"/>
    </source>
</evidence>
<organism evidence="2 3">
    <name type="scientific">Alicyclobacillus ferrooxydans</name>
    <dbReference type="NCBI Taxonomy" id="471514"/>
    <lineage>
        <taxon>Bacteria</taxon>
        <taxon>Bacillati</taxon>
        <taxon>Bacillota</taxon>
        <taxon>Bacilli</taxon>
        <taxon>Bacillales</taxon>
        <taxon>Alicyclobacillaceae</taxon>
        <taxon>Alicyclobacillus</taxon>
    </lineage>
</organism>
<dbReference type="STRING" id="471514.AN477_05895"/>
<dbReference type="RefSeq" id="WP_054968251.1">
    <property type="nucleotide sequence ID" value="NZ_LJCO01000030.1"/>
</dbReference>
<dbReference type="GO" id="GO:0016491">
    <property type="term" value="F:oxidoreductase activity"/>
    <property type="evidence" value="ECO:0007669"/>
    <property type="project" value="InterPro"/>
</dbReference>
<dbReference type="InterPro" id="IPR000415">
    <property type="entry name" value="Nitroreductase-like"/>
</dbReference>
<gene>
    <name evidence="2" type="ORF">AN477_05895</name>
</gene>
<name>A0A0P9GTM6_9BACL</name>